<dbReference type="SUPFAM" id="SSF64182">
    <property type="entry name" value="DHH phosphoesterases"/>
    <property type="match status" value="1"/>
</dbReference>
<name>A0ABX7QVI0_9GAMM</name>
<evidence type="ECO:0000259" key="1">
    <source>
        <dbReference type="Pfam" id="PF01368"/>
    </source>
</evidence>
<dbReference type="Pfam" id="PF01368">
    <property type="entry name" value="DHH"/>
    <property type="match status" value="1"/>
</dbReference>
<feature type="domain" description="DDH" evidence="1">
    <location>
        <begin position="7"/>
        <end position="117"/>
    </location>
</feature>
<dbReference type="PANTHER" id="PTHR42146">
    <property type="entry name" value="3',5'-CYCLIC-NUCLEOTIDE PHOSPHODIESTERASE"/>
    <property type="match status" value="1"/>
</dbReference>
<reference evidence="2 3" key="1">
    <citation type="submission" date="2021-03" db="EMBL/GenBank/DDBJ databases">
        <title>Novel species identification of genus Shewanella.</title>
        <authorList>
            <person name="Liu G."/>
            <person name="Zhang Q."/>
        </authorList>
    </citation>
    <scope>NUCLEOTIDE SEQUENCE [LARGE SCALE GENOMIC DNA]</scope>
    <source>
        <strain evidence="2 3">FJAT-51800</strain>
    </source>
</reference>
<proteinExistence type="predicted"/>
<gene>
    <name evidence="2" type="ORF">JYB87_12870</name>
</gene>
<dbReference type="EMBL" id="CP071503">
    <property type="protein sequence ID" value="QSX35507.1"/>
    <property type="molecule type" value="Genomic_DNA"/>
</dbReference>
<dbReference type="InterPro" id="IPR001667">
    <property type="entry name" value="DDH_dom"/>
</dbReference>
<dbReference type="PANTHER" id="PTHR42146:SF1">
    <property type="entry name" value="OLIGORIBONUCLEASE NRNB"/>
    <property type="match status" value="1"/>
</dbReference>
<dbReference type="InterPro" id="IPR052968">
    <property type="entry name" value="Nucleotide_metab_enz"/>
</dbReference>
<dbReference type="InterPro" id="IPR038763">
    <property type="entry name" value="DHH_sf"/>
</dbReference>
<evidence type="ECO:0000313" key="2">
    <source>
        <dbReference type="EMBL" id="QSX35507.1"/>
    </source>
</evidence>
<evidence type="ECO:0000313" key="3">
    <source>
        <dbReference type="Proteomes" id="UP000662770"/>
    </source>
</evidence>
<accession>A0ABX7QVI0</accession>
<keyword evidence="3" id="KW-1185">Reference proteome</keyword>
<protein>
    <submittedName>
        <fullName evidence="2">DHH family phosphoesterase</fullName>
    </submittedName>
</protein>
<sequence length="319" mass="34580">MQYDIFNGDADGIISLVQMRLAVPKTSQLITGVKRDISLLKQVNAQADDELLVLDISMEKNIEALRSALAHGASVTYIDHHRAGKIPQHPLLTVHVDTAADTCTALIVDKLLNGKYRDWAIAAAYGDNMIAVADALAEQRGLSDADSVFLCELGTLVNYNGYGAHLDDLHFSPAKLFQALVKYESPFMLRDDKTSPFYQLRAAYQADMANVAAQQPTHDDETLLIFTLPDEPWAKRVSGVLGNDLANQHPSRVIAVVTHNADGSLMVSLRAPLANRQGAGEICSSFATGGGREAAAGINALPVSDLSQFISTVITYYRQ</sequence>
<dbReference type="Proteomes" id="UP000662770">
    <property type="component" value="Chromosome"/>
</dbReference>
<organism evidence="2 3">
    <name type="scientific">Shewanella avicenniae</name>
    <dbReference type="NCBI Taxonomy" id="2814294"/>
    <lineage>
        <taxon>Bacteria</taxon>
        <taxon>Pseudomonadati</taxon>
        <taxon>Pseudomonadota</taxon>
        <taxon>Gammaproteobacteria</taxon>
        <taxon>Alteromonadales</taxon>
        <taxon>Shewanellaceae</taxon>
        <taxon>Shewanella</taxon>
    </lineage>
</organism>
<dbReference type="RefSeq" id="WP_207356698.1">
    <property type="nucleotide sequence ID" value="NZ_CP071503.1"/>
</dbReference>